<evidence type="ECO:0000313" key="5">
    <source>
        <dbReference type="EMBL" id="EAL69413.1"/>
    </source>
</evidence>
<dbReference type="GO" id="GO:0005764">
    <property type="term" value="C:lysosome"/>
    <property type="evidence" value="ECO:0000318"/>
    <property type="project" value="GO_Central"/>
</dbReference>
<dbReference type="dictyBase" id="DDB_G0276227"/>
<dbReference type="PRINTS" id="PR00449">
    <property type="entry name" value="RASTRNSFRMNG"/>
</dbReference>
<feature type="region of interest" description="Disordered" evidence="4">
    <location>
        <begin position="590"/>
        <end position="614"/>
    </location>
</feature>
<comment type="similarity">
    <text evidence="1">Belongs to the small GTPase superfamily. Rab family.</text>
</comment>
<dbReference type="Pfam" id="PF00071">
    <property type="entry name" value="Ras"/>
    <property type="match status" value="1"/>
</dbReference>
<evidence type="ECO:0000256" key="4">
    <source>
        <dbReference type="SAM" id="MobiDB-lite"/>
    </source>
</evidence>
<keyword evidence="2" id="KW-0547">Nucleotide-binding</keyword>
<keyword evidence="6" id="KW-1185">Reference proteome</keyword>
<keyword evidence="3" id="KW-0342">GTP-binding</keyword>
<feature type="region of interest" description="Disordered" evidence="4">
    <location>
        <begin position="816"/>
        <end position="837"/>
    </location>
</feature>
<evidence type="ECO:0000256" key="1">
    <source>
        <dbReference type="ARBA" id="ARBA00006270"/>
    </source>
</evidence>
<dbReference type="Reactome" id="R-DDI-8876198">
    <property type="pathway name" value="RAB GEFs exchange GTP for GDP on RABs"/>
</dbReference>
<dbReference type="Reactome" id="R-DDI-8873719">
    <property type="pathway name" value="RAB geranylgeranylation"/>
</dbReference>
<dbReference type="SUPFAM" id="SSF52540">
    <property type="entry name" value="P-loop containing nucleoside triphosphate hydrolases"/>
    <property type="match status" value="1"/>
</dbReference>
<dbReference type="InterPro" id="IPR005225">
    <property type="entry name" value="Small_GTP-bd"/>
</dbReference>
<feature type="compositionally biased region" description="Low complexity" evidence="4">
    <location>
        <begin position="314"/>
        <end position="335"/>
    </location>
</feature>
<dbReference type="GO" id="GO:0005525">
    <property type="term" value="F:GTP binding"/>
    <property type="evidence" value="ECO:0007669"/>
    <property type="project" value="UniProtKB-KW"/>
</dbReference>
<feature type="compositionally biased region" description="Polar residues" evidence="4">
    <location>
        <begin position="89"/>
        <end position="100"/>
    </location>
</feature>
<name>Q552H0_DICDI</name>
<dbReference type="SMART" id="SM00174">
    <property type="entry name" value="RHO"/>
    <property type="match status" value="1"/>
</dbReference>
<comment type="caution">
    <text evidence="5">The sequence shown here is derived from an EMBL/GenBank/DDBJ whole genome shotgun (WGS) entry which is preliminary data.</text>
</comment>
<feature type="compositionally biased region" description="Low complexity" evidence="4">
    <location>
        <begin position="469"/>
        <end position="489"/>
    </location>
</feature>
<dbReference type="GO" id="GO:0045335">
    <property type="term" value="C:phagocytic vesicle"/>
    <property type="evidence" value="ECO:0000318"/>
    <property type="project" value="GO_Central"/>
</dbReference>
<dbReference type="SMART" id="SM00368">
    <property type="entry name" value="LRR_RI"/>
    <property type="match status" value="4"/>
</dbReference>
<gene>
    <name evidence="5" type="ORF">DDB_G0276227</name>
</gene>
<feature type="compositionally biased region" description="Gly residues" evidence="4">
    <location>
        <begin position="356"/>
        <end position="369"/>
    </location>
</feature>
<feature type="region of interest" description="Disordered" evidence="4">
    <location>
        <begin position="354"/>
        <end position="399"/>
    </location>
</feature>
<dbReference type="eggNOG" id="KOG0094">
    <property type="taxonomic scope" value="Eukaryota"/>
</dbReference>
<sequence length="837" mass="93135">MTTLTSHTTTIDNNNNNNSNSNSNSNINSNSNNSSNNENNTGFNKASSSSRNRSGSINIGRNRSNSDSDCNNNNNNSNKIENDNESETNSKNTANSSPVLSSFKPYTNIVEYSKSEFNLMTKSLRFIDKNRYLSTIKCTILGLSGVGKTSFMRRFSSGEFLIEESTTFGAIRTLHMMHYSNLSLHLEIWDSGGHDRLRGLLPFYLSNANCVILMYDVCNSDSFRRTFETLSKQRKDIADGALIIVIGNKVDCDKKREVTTEQLEKKCLESLDTLGNISWCEISAKTGYNIREPFNIISKNISTMISILKSNHKSNSTQNHLNNSNNNSNSIMNNSGNNLSNSIGLSIFQNNSNNSNGGGGGGGGGGIGNSNGNLPTFFELDEESQDDSDTNSSLPSHIMSNPDLVMIRNNHYSCLERSIKPIPENVIIKLDQFKIELEPSINNLFNKFLSIKKKVYTFKEIMNNDENDFNNNSGNNSGNNSNNTTPGNSGEVKGSFCIIVDKFHPKRIEFKRKSSTVTTSDVVLLCDYRDHLIKIFTSLCPPKFKIPIVEGCSSSTITDFIVYFNDCLRYYSRDPIERSYIEKFNRLSSSLSSSSSSSSTTPTSSTSSSSSSTLKINTSGINGINNNEVLVNLNLSKMLKDEKYIISTSQSINWNASIETLDISDNSLDKYDIKIFNELLQSINNSVSIINLNLSNNSLNFKHKNSLVEFMQSMKLKSLDLSFNELFNSCNLIAQSLTHNSTLNYLSLAGNKLTNDNAQSLSQMIQSRNSVINNLNVSENLIEDEGALFLLKVQQQKQQQQQIYLNLQSNPIKHFSKFTTGSNSQPSSPITSKHNIY</sequence>
<dbReference type="AlphaFoldDB" id="Q552H0"/>
<feature type="region of interest" description="Disordered" evidence="4">
    <location>
        <begin position="313"/>
        <end position="335"/>
    </location>
</feature>
<dbReference type="InParanoid" id="Q552H0"/>
<organism evidence="5 6">
    <name type="scientific">Dictyostelium discoideum</name>
    <name type="common">Social amoeba</name>
    <dbReference type="NCBI Taxonomy" id="44689"/>
    <lineage>
        <taxon>Eukaryota</taxon>
        <taxon>Amoebozoa</taxon>
        <taxon>Evosea</taxon>
        <taxon>Eumycetozoa</taxon>
        <taxon>Dictyostelia</taxon>
        <taxon>Dictyosteliales</taxon>
        <taxon>Dictyosteliaceae</taxon>
        <taxon>Dictyostelium</taxon>
    </lineage>
</organism>
<evidence type="ECO:0000313" key="6">
    <source>
        <dbReference type="Proteomes" id="UP000002195"/>
    </source>
</evidence>
<dbReference type="CDD" id="cd00154">
    <property type="entry name" value="Rab"/>
    <property type="match status" value="1"/>
</dbReference>
<feature type="compositionally biased region" description="Acidic residues" evidence="4">
    <location>
        <begin position="379"/>
        <end position="389"/>
    </location>
</feature>
<dbReference type="SMR" id="Q552H0"/>
<evidence type="ECO:0000256" key="3">
    <source>
        <dbReference type="ARBA" id="ARBA00023134"/>
    </source>
</evidence>
<dbReference type="GO" id="GO:0005770">
    <property type="term" value="C:late endosome"/>
    <property type="evidence" value="ECO:0000318"/>
    <property type="project" value="GO_Central"/>
</dbReference>
<dbReference type="EMBL" id="AAFI02000014">
    <property type="protein sequence ID" value="EAL69413.1"/>
    <property type="molecule type" value="Genomic_DNA"/>
</dbReference>
<dbReference type="GO" id="GO:0090385">
    <property type="term" value="P:phagosome-lysosome fusion"/>
    <property type="evidence" value="ECO:0000318"/>
    <property type="project" value="GO_Central"/>
</dbReference>
<dbReference type="OMA" id="NISWCEI"/>
<dbReference type="SUPFAM" id="SSF52047">
    <property type="entry name" value="RNI-like"/>
    <property type="match status" value="1"/>
</dbReference>
<feature type="region of interest" description="Disordered" evidence="4">
    <location>
        <begin position="1"/>
        <end position="100"/>
    </location>
</feature>
<dbReference type="SMART" id="SM00176">
    <property type="entry name" value="RAN"/>
    <property type="match status" value="1"/>
</dbReference>
<feature type="compositionally biased region" description="Low complexity" evidence="4">
    <location>
        <begin position="13"/>
        <end position="40"/>
    </location>
</feature>
<dbReference type="PROSITE" id="PS51419">
    <property type="entry name" value="RAB"/>
    <property type="match status" value="1"/>
</dbReference>
<dbReference type="Proteomes" id="UP000002195">
    <property type="component" value="Unassembled WGS sequence"/>
</dbReference>
<dbReference type="InterPro" id="IPR027417">
    <property type="entry name" value="P-loop_NTPase"/>
</dbReference>
<protein>
    <submittedName>
        <fullName evidence="5">ADP-ribosylation factor-related</fullName>
    </submittedName>
</protein>
<dbReference type="SMART" id="SM00173">
    <property type="entry name" value="RAS"/>
    <property type="match status" value="1"/>
</dbReference>
<dbReference type="KEGG" id="ddi:DDB_G0276227"/>
<dbReference type="VEuPathDB" id="AmoebaDB:DDB_G0276227"/>
<dbReference type="Reactome" id="R-DDI-9706019">
    <property type="pathway name" value="RHOBTB3 ATPase cycle"/>
</dbReference>
<feature type="compositionally biased region" description="Low complexity" evidence="4">
    <location>
        <begin position="47"/>
        <end position="79"/>
    </location>
</feature>
<dbReference type="Reactome" id="R-DDI-6798695">
    <property type="pathway name" value="Neutrophil degranulation"/>
</dbReference>
<dbReference type="GO" id="GO:0003924">
    <property type="term" value="F:GTPase activity"/>
    <property type="evidence" value="ECO:0007669"/>
    <property type="project" value="InterPro"/>
</dbReference>
<dbReference type="NCBIfam" id="TIGR00231">
    <property type="entry name" value="small_GTP"/>
    <property type="match status" value="1"/>
</dbReference>
<dbReference type="Reactome" id="R-DDI-8854214">
    <property type="pathway name" value="TBC/RABGAPs"/>
</dbReference>
<dbReference type="SMART" id="SM00175">
    <property type="entry name" value="RAB"/>
    <property type="match status" value="1"/>
</dbReference>
<dbReference type="HOGENOM" id="CLU_339625_0_0_1"/>
<feature type="compositionally biased region" description="Polar residues" evidence="4">
    <location>
        <begin position="390"/>
        <end position="399"/>
    </location>
</feature>
<reference evidence="5 6" key="1">
    <citation type="journal article" date="2005" name="Nature">
        <title>The genome of the social amoeba Dictyostelium discoideum.</title>
        <authorList>
            <consortium name="The Dictyostelium discoideum Sequencing Consortium"/>
            <person name="Eichinger L."/>
            <person name="Pachebat J.A."/>
            <person name="Glockner G."/>
            <person name="Rajandream M.A."/>
            <person name="Sucgang R."/>
            <person name="Berriman M."/>
            <person name="Song J."/>
            <person name="Olsen R."/>
            <person name="Szafranski K."/>
            <person name="Xu Q."/>
            <person name="Tunggal B."/>
            <person name="Kummerfeld S."/>
            <person name="Madera M."/>
            <person name="Konfortov B.A."/>
            <person name="Rivero F."/>
            <person name="Bankier A.T."/>
            <person name="Lehmann R."/>
            <person name="Hamlin N."/>
            <person name="Davies R."/>
            <person name="Gaudet P."/>
            <person name="Fey P."/>
            <person name="Pilcher K."/>
            <person name="Chen G."/>
            <person name="Saunders D."/>
            <person name="Sodergren E."/>
            <person name="Davis P."/>
            <person name="Kerhornou A."/>
            <person name="Nie X."/>
            <person name="Hall N."/>
            <person name="Anjard C."/>
            <person name="Hemphill L."/>
            <person name="Bason N."/>
            <person name="Farbrother P."/>
            <person name="Desany B."/>
            <person name="Just E."/>
            <person name="Morio T."/>
            <person name="Rost R."/>
            <person name="Churcher C."/>
            <person name="Cooper J."/>
            <person name="Haydock S."/>
            <person name="van Driessche N."/>
            <person name="Cronin A."/>
            <person name="Goodhead I."/>
            <person name="Muzny D."/>
            <person name="Mourier T."/>
            <person name="Pain A."/>
            <person name="Lu M."/>
            <person name="Harper D."/>
            <person name="Lindsay R."/>
            <person name="Hauser H."/>
            <person name="James K."/>
            <person name="Quiles M."/>
            <person name="Madan Babu M."/>
            <person name="Saito T."/>
            <person name="Buchrieser C."/>
            <person name="Wardroper A."/>
            <person name="Felder M."/>
            <person name="Thangavelu M."/>
            <person name="Johnson D."/>
            <person name="Knights A."/>
            <person name="Loulseged H."/>
            <person name="Mungall K."/>
            <person name="Oliver K."/>
            <person name="Price C."/>
            <person name="Quail M.A."/>
            <person name="Urushihara H."/>
            <person name="Hernandez J."/>
            <person name="Rabbinowitsch E."/>
            <person name="Steffen D."/>
            <person name="Sanders M."/>
            <person name="Ma J."/>
            <person name="Kohara Y."/>
            <person name="Sharp S."/>
            <person name="Simmonds M."/>
            <person name="Spiegler S."/>
            <person name="Tivey A."/>
            <person name="Sugano S."/>
            <person name="White B."/>
            <person name="Walker D."/>
            <person name="Woodward J."/>
            <person name="Winckler T."/>
            <person name="Tanaka Y."/>
            <person name="Shaulsky G."/>
            <person name="Schleicher M."/>
            <person name="Weinstock G."/>
            <person name="Rosenthal A."/>
            <person name="Cox E.C."/>
            <person name="Chisholm R.L."/>
            <person name="Gibbs R."/>
            <person name="Loomis W.F."/>
            <person name="Platzer M."/>
            <person name="Kay R.R."/>
            <person name="Williams J."/>
            <person name="Dear P.H."/>
            <person name="Noegel A.A."/>
            <person name="Barrell B."/>
            <person name="Kuspa A."/>
        </authorList>
    </citation>
    <scope>NUCLEOTIDE SEQUENCE [LARGE SCALE GENOMIC DNA]</scope>
    <source>
        <strain evidence="5 6">AX4</strain>
    </source>
</reference>
<dbReference type="GeneID" id="8620282"/>
<dbReference type="FunCoup" id="Q552H0">
    <property type="interactions" value="347"/>
</dbReference>
<dbReference type="STRING" id="44689.Q552H0"/>
<feature type="compositionally biased region" description="Polar residues" evidence="4">
    <location>
        <begin position="1"/>
        <end position="12"/>
    </location>
</feature>
<dbReference type="PaxDb" id="44689-DDB0229988"/>
<dbReference type="FunFam" id="3.40.50.300:FF:004782">
    <property type="entry name" value="ADP-ribosylation factor-related"/>
    <property type="match status" value="1"/>
</dbReference>
<dbReference type="PANTHER" id="PTHR47981:SF16">
    <property type="entry name" value="ADP-RIBOSYLATION FACTOR-RELATED"/>
    <property type="match status" value="1"/>
</dbReference>
<dbReference type="InterPro" id="IPR032675">
    <property type="entry name" value="LRR_dom_sf"/>
</dbReference>
<dbReference type="PANTHER" id="PTHR47981">
    <property type="entry name" value="RAB FAMILY"/>
    <property type="match status" value="1"/>
</dbReference>
<feature type="region of interest" description="Disordered" evidence="4">
    <location>
        <begin position="468"/>
        <end position="489"/>
    </location>
</feature>
<dbReference type="Gene3D" id="3.80.10.10">
    <property type="entry name" value="Ribonuclease Inhibitor"/>
    <property type="match status" value="1"/>
</dbReference>
<accession>Q552H0</accession>
<evidence type="ECO:0000256" key="2">
    <source>
        <dbReference type="ARBA" id="ARBA00022741"/>
    </source>
</evidence>
<dbReference type="InterPro" id="IPR001806">
    <property type="entry name" value="Small_GTPase"/>
</dbReference>
<dbReference type="Gene3D" id="3.40.50.300">
    <property type="entry name" value="P-loop containing nucleotide triphosphate hydrolases"/>
    <property type="match status" value="1"/>
</dbReference>
<dbReference type="RefSeq" id="XP_643240.1">
    <property type="nucleotide sequence ID" value="XM_638148.1"/>
</dbReference>
<proteinExistence type="inferred from homology"/>